<dbReference type="SUPFAM" id="SSF51735">
    <property type="entry name" value="NAD(P)-binding Rossmann-fold domains"/>
    <property type="match status" value="1"/>
</dbReference>
<dbReference type="EMBL" id="MIGZ01000041">
    <property type="protein sequence ID" value="ODQ94395.1"/>
    <property type="molecule type" value="Genomic_DNA"/>
</dbReference>
<evidence type="ECO:0000256" key="2">
    <source>
        <dbReference type="ARBA" id="ARBA00023002"/>
    </source>
</evidence>
<dbReference type="PANTHER" id="PTHR43008:SF4">
    <property type="entry name" value="CHAIN DEHYDROGENASE, PUTATIVE (AFU_ORTHOLOGUE AFUA_4G08710)-RELATED"/>
    <property type="match status" value="1"/>
</dbReference>
<dbReference type="InterPro" id="IPR002347">
    <property type="entry name" value="SDR_fam"/>
</dbReference>
<dbReference type="InterPro" id="IPR036291">
    <property type="entry name" value="NAD(P)-bd_dom_sf"/>
</dbReference>
<dbReference type="RefSeq" id="WP_069404947.1">
    <property type="nucleotide sequence ID" value="NZ_MIGZ01000041.1"/>
</dbReference>
<keyword evidence="2" id="KW-0560">Oxidoreductase</keyword>
<dbReference type="CDD" id="cd05233">
    <property type="entry name" value="SDR_c"/>
    <property type="match status" value="1"/>
</dbReference>
<dbReference type="InterPro" id="IPR020904">
    <property type="entry name" value="Sc_DH/Rdtase_CS"/>
</dbReference>
<sequence>MDDNQADGLPVHPRRAVVTGGGSGIGFAIAERLAADGAGALAVDIDPAGAARLRQRGVELVVADVAEPADWQQVTRAADTRLGGLDLLVLNAAVPILEPDVISVAYERVRRAYAVNVEGVIHGLRAGVPLMEAAGGGDVVLVASLAGVMGYPDDPYYAMTKHAVVGLGLSVASSLQRRGVRLTIFCPGVVDTPLVPSEVRSAVLDAGLELLSPADAAEHLLAALARGGTGRIWLSQAQLGLTEYVPARVQLPRPTRARPRP</sequence>
<organism evidence="3 4">
    <name type="scientific">Mycolicibacterium holsaticum</name>
    <dbReference type="NCBI Taxonomy" id="152142"/>
    <lineage>
        <taxon>Bacteria</taxon>
        <taxon>Bacillati</taxon>
        <taxon>Actinomycetota</taxon>
        <taxon>Actinomycetes</taxon>
        <taxon>Mycobacteriales</taxon>
        <taxon>Mycobacteriaceae</taxon>
        <taxon>Mycolicibacterium</taxon>
    </lineage>
</organism>
<dbReference type="AlphaFoldDB" id="A0A1E3RWU8"/>
<dbReference type="Gene3D" id="3.40.50.720">
    <property type="entry name" value="NAD(P)-binding Rossmann-like Domain"/>
    <property type="match status" value="1"/>
</dbReference>
<comment type="caution">
    <text evidence="3">The sequence shown here is derived from an EMBL/GenBank/DDBJ whole genome shotgun (WGS) entry which is preliminary data.</text>
</comment>
<evidence type="ECO:0000313" key="4">
    <source>
        <dbReference type="Proteomes" id="UP000094243"/>
    </source>
</evidence>
<proteinExistence type="inferred from homology"/>
<dbReference type="Pfam" id="PF00106">
    <property type="entry name" value="adh_short"/>
    <property type="match status" value="1"/>
</dbReference>
<name>A0A1E3RWU8_9MYCO</name>
<dbReference type="GO" id="GO:0050664">
    <property type="term" value="F:oxidoreductase activity, acting on NAD(P)H, oxygen as acceptor"/>
    <property type="evidence" value="ECO:0007669"/>
    <property type="project" value="TreeGrafter"/>
</dbReference>
<gene>
    <name evidence="3" type="ORF">BHQ17_09415</name>
</gene>
<protein>
    <recommendedName>
        <fullName evidence="5">Short-chain dehydrogenase</fullName>
    </recommendedName>
</protein>
<dbReference type="PANTHER" id="PTHR43008">
    <property type="entry name" value="BENZIL REDUCTASE"/>
    <property type="match status" value="1"/>
</dbReference>
<accession>A0A1E3RWU8</accession>
<comment type="similarity">
    <text evidence="1">Belongs to the short-chain dehydrogenases/reductases (SDR) family.</text>
</comment>
<reference evidence="4" key="1">
    <citation type="submission" date="2016-09" db="EMBL/GenBank/DDBJ databases">
        <authorList>
            <person name="Greninger A.L."/>
            <person name="Jerome K.R."/>
            <person name="Mcnair B."/>
            <person name="Wallis C."/>
            <person name="Fang F."/>
        </authorList>
    </citation>
    <scope>NUCLEOTIDE SEQUENCE [LARGE SCALE GENOMIC DNA]</scope>
    <source>
        <strain evidence="4">M7</strain>
    </source>
</reference>
<evidence type="ECO:0000313" key="3">
    <source>
        <dbReference type="EMBL" id="ODQ94395.1"/>
    </source>
</evidence>
<dbReference type="PROSITE" id="PS00061">
    <property type="entry name" value="ADH_SHORT"/>
    <property type="match status" value="1"/>
</dbReference>
<dbReference type="PRINTS" id="PR00081">
    <property type="entry name" value="GDHRDH"/>
</dbReference>
<evidence type="ECO:0008006" key="5">
    <source>
        <dbReference type="Google" id="ProtNLM"/>
    </source>
</evidence>
<evidence type="ECO:0000256" key="1">
    <source>
        <dbReference type="ARBA" id="ARBA00006484"/>
    </source>
</evidence>
<keyword evidence="4" id="KW-1185">Reference proteome</keyword>
<dbReference type="Proteomes" id="UP000094243">
    <property type="component" value="Unassembled WGS sequence"/>
</dbReference>